<evidence type="ECO:0000313" key="2">
    <source>
        <dbReference type="Proteomes" id="UP000516421"/>
    </source>
</evidence>
<dbReference type="AlphaFoldDB" id="A0A7H2BKG5"/>
<accession>A0A7H2BKG5</accession>
<protein>
    <recommendedName>
        <fullName evidence="3">Nucleotidyl transferase AbiEii/AbiGii toxin family protein</fullName>
    </recommendedName>
</protein>
<dbReference type="Proteomes" id="UP000516421">
    <property type="component" value="Chromosome"/>
</dbReference>
<dbReference type="EMBL" id="CP061538">
    <property type="protein sequence ID" value="QNV40161.1"/>
    <property type="molecule type" value="Genomic_DNA"/>
</dbReference>
<dbReference type="RefSeq" id="WP_145174014.1">
    <property type="nucleotide sequence ID" value="NZ_CP061538.1"/>
</dbReference>
<evidence type="ECO:0000313" key="1">
    <source>
        <dbReference type="EMBL" id="QNV40161.1"/>
    </source>
</evidence>
<evidence type="ECO:0008006" key="3">
    <source>
        <dbReference type="Google" id="ProtNLM"/>
    </source>
</evidence>
<organism evidence="1 2">
    <name type="scientific">Rothia amarae</name>
    <dbReference type="NCBI Taxonomy" id="169480"/>
    <lineage>
        <taxon>Bacteria</taxon>
        <taxon>Bacillati</taxon>
        <taxon>Actinomycetota</taxon>
        <taxon>Actinomycetes</taxon>
        <taxon>Micrococcales</taxon>
        <taxon>Micrococcaceae</taxon>
        <taxon>Rothia</taxon>
    </lineage>
</organism>
<reference evidence="1 2" key="1">
    <citation type="submission" date="2020-09" db="EMBL/GenBank/DDBJ databases">
        <title>Investigation of environmental microbe.</title>
        <authorList>
            <person name="Ou Y."/>
            <person name="Kang Q."/>
        </authorList>
    </citation>
    <scope>NUCLEOTIDE SEQUENCE [LARGE SCALE GENOMIC DNA]</scope>
    <source>
        <strain evidence="1 2">KJZ-9</strain>
    </source>
</reference>
<name>A0A7H2BKG5_9MICC</name>
<proteinExistence type="predicted"/>
<dbReference type="KEGG" id="rama:IDM48_01545"/>
<sequence length="280" mass="32031">MKSFKESPIQDVFAYLSLLVRELDAVFGTHQYMMIGSYVRDIYICVKAGFEAPRSTQDVDFSALVVAEETFLEHLEAVGRKSGPKEGNRITCRVLNGTDVDILPFGTSSVGTLFRHREAEWDVTGHEEAYRFSEIVELSADPQISVRIPTIDCMLGLKIIAWDMRQQEGNYKDAQDFFYLLNAGVVIEVKGNELWEQYQNLLEQAEYDAEKAAALLIGIKLREHFTGMALDRVLNILKDTEQRRYFFTVADGRGVSKPLVENAFSQFEFFYEGLIYDRKE</sequence>
<gene>
    <name evidence="1" type="ORF">IDM48_01545</name>
</gene>
<keyword evidence="2" id="KW-1185">Reference proteome</keyword>